<organism evidence="3 4">
    <name type="scientific">Roseibium aggregatum</name>
    <dbReference type="NCBI Taxonomy" id="187304"/>
    <lineage>
        <taxon>Bacteria</taxon>
        <taxon>Pseudomonadati</taxon>
        <taxon>Pseudomonadota</taxon>
        <taxon>Alphaproteobacteria</taxon>
        <taxon>Hyphomicrobiales</taxon>
        <taxon>Stappiaceae</taxon>
        <taxon>Roseibium</taxon>
    </lineage>
</organism>
<accession>A0A926S6K4</accession>
<sequence length="374" mass="41966">MKPVETSEPVETSGNERSARPSLGKLARRTGYILRQGSRIALYTAHSEAMRRINNRLKADLPETPKPVPDGPVPSQRRMLSDIAKLFAADLKSVEDGDYPSPRDGTMTPGELLRTSRTFFADVPRVAERRATGSHQEVFEESDRFGKNLPRYYRQNFHFQTDGWFSEESARLYDFQVDVLFSGATAAMRRRALVPFARILRAKDQRKVAYADLACGTGGLLKPALAAFPRLKGVGVDLSEPYLNVARERIDSHRATFVNAMAENLPFADNSLDVISCVFLFHELPPKVRRQVISEVARVLKPGGSFLFVDSLQTGDVPDYDGLLSLFPQLFHEPYFTSYLKEDLTGLFRQAGLRENAVMPAFVSRVAEFVKEEA</sequence>
<dbReference type="CDD" id="cd02440">
    <property type="entry name" value="AdoMet_MTases"/>
    <property type="match status" value="1"/>
</dbReference>
<evidence type="ECO:0000259" key="2">
    <source>
        <dbReference type="Pfam" id="PF13649"/>
    </source>
</evidence>
<comment type="caution">
    <text evidence="3">The sequence shown here is derived from an EMBL/GenBank/DDBJ whole genome shotgun (WGS) entry which is preliminary data.</text>
</comment>
<dbReference type="GO" id="GO:0008168">
    <property type="term" value="F:methyltransferase activity"/>
    <property type="evidence" value="ECO:0007669"/>
    <property type="project" value="UniProtKB-KW"/>
</dbReference>
<dbReference type="PANTHER" id="PTHR42912:SF81">
    <property type="entry name" value="METHYLTRANSFERASE DOMAIN-CONTAINING PROTEIN"/>
    <property type="match status" value="1"/>
</dbReference>
<dbReference type="InterPro" id="IPR050508">
    <property type="entry name" value="Methyltransf_Superfamily"/>
</dbReference>
<evidence type="ECO:0000313" key="3">
    <source>
        <dbReference type="EMBL" id="MBD1547656.1"/>
    </source>
</evidence>
<dbReference type="Pfam" id="PF13649">
    <property type="entry name" value="Methyltransf_25"/>
    <property type="match status" value="1"/>
</dbReference>
<reference evidence="3" key="1">
    <citation type="submission" date="2020-05" db="EMBL/GenBank/DDBJ databases">
        <title>Identification of trans-AT polyketide cluster in two marine bacteria, producers of a novel glutaramide-containing polyketide sesbanimide D and analogs.</title>
        <authorList>
            <person name="Kacar D."/>
            <person name="Rodriguez P."/>
            <person name="Canedo L."/>
            <person name="Gonzalez E."/>
            <person name="Galan B."/>
            <person name="De La Calle F."/>
            <person name="Garcia J.L."/>
        </authorList>
    </citation>
    <scope>NUCLEOTIDE SEQUENCE</scope>
    <source>
        <strain evidence="3">PHM038</strain>
    </source>
</reference>
<dbReference type="PANTHER" id="PTHR42912">
    <property type="entry name" value="METHYLTRANSFERASE"/>
    <property type="match status" value="1"/>
</dbReference>
<dbReference type="SUPFAM" id="SSF53335">
    <property type="entry name" value="S-adenosyl-L-methionine-dependent methyltransferases"/>
    <property type="match status" value="1"/>
</dbReference>
<proteinExistence type="predicted"/>
<dbReference type="RefSeq" id="WP_190292409.1">
    <property type="nucleotide sequence ID" value="NZ_JABFCZ010000016.1"/>
</dbReference>
<gene>
    <name evidence="3" type="ORF">HK439_15415</name>
</gene>
<feature type="domain" description="Methyltransferase" evidence="2">
    <location>
        <begin position="212"/>
        <end position="304"/>
    </location>
</feature>
<dbReference type="EMBL" id="JABFCZ010000016">
    <property type="protein sequence ID" value="MBD1547656.1"/>
    <property type="molecule type" value="Genomic_DNA"/>
</dbReference>
<keyword evidence="3" id="KW-0489">Methyltransferase</keyword>
<dbReference type="GO" id="GO:0032259">
    <property type="term" value="P:methylation"/>
    <property type="evidence" value="ECO:0007669"/>
    <property type="project" value="UniProtKB-KW"/>
</dbReference>
<dbReference type="AlphaFoldDB" id="A0A926S6K4"/>
<dbReference type="Proteomes" id="UP000598467">
    <property type="component" value="Unassembled WGS sequence"/>
</dbReference>
<evidence type="ECO:0000256" key="1">
    <source>
        <dbReference type="SAM" id="MobiDB-lite"/>
    </source>
</evidence>
<dbReference type="InterPro" id="IPR029063">
    <property type="entry name" value="SAM-dependent_MTases_sf"/>
</dbReference>
<feature type="region of interest" description="Disordered" evidence="1">
    <location>
        <begin position="1"/>
        <end position="25"/>
    </location>
</feature>
<evidence type="ECO:0000313" key="4">
    <source>
        <dbReference type="Proteomes" id="UP000598467"/>
    </source>
</evidence>
<dbReference type="InterPro" id="IPR041698">
    <property type="entry name" value="Methyltransf_25"/>
</dbReference>
<protein>
    <submittedName>
        <fullName evidence="3">Class I SAM-dependent methyltransferase</fullName>
    </submittedName>
</protein>
<keyword evidence="3" id="KW-0808">Transferase</keyword>
<dbReference type="Gene3D" id="3.40.50.150">
    <property type="entry name" value="Vaccinia Virus protein VP39"/>
    <property type="match status" value="1"/>
</dbReference>
<name>A0A926S6K4_9HYPH</name>